<dbReference type="SMART" id="SM00646">
    <property type="entry name" value="Ami_3"/>
    <property type="match status" value="1"/>
</dbReference>
<reference evidence="5 6" key="1">
    <citation type="submission" date="2021-03" db="EMBL/GenBank/DDBJ databases">
        <title>Genomic Encyclopedia of Type Strains, Phase IV (KMG-IV): sequencing the most valuable type-strain genomes for metagenomic binning, comparative biology and taxonomic classification.</title>
        <authorList>
            <person name="Goeker M."/>
        </authorList>
    </citation>
    <scope>NUCLEOTIDE SEQUENCE [LARGE SCALE GENOMIC DNA]</scope>
    <source>
        <strain evidence="5 6">DSM 26806</strain>
    </source>
</reference>
<dbReference type="RefSeq" id="WP_209859041.1">
    <property type="nucleotide sequence ID" value="NZ_JAGGLD010000001.1"/>
</dbReference>
<gene>
    <name evidence="5" type="ORF">J2Z69_000624</name>
</gene>
<dbReference type="SUPFAM" id="SSF55383">
    <property type="entry name" value="Copper amine oxidase, domain N"/>
    <property type="match status" value="1"/>
</dbReference>
<dbReference type="PANTHER" id="PTHR30404">
    <property type="entry name" value="N-ACETYLMURAMOYL-L-ALANINE AMIDASE"/>
    <property type="match status" value="1"/>
</dbReference>
<evidence type="ECO:0000256" key="3">
    <source>
        <dbReference type="SAM" id="SignalP"/>
    </source>
</evidence>
<feature type="domain" description="MurNAc-LAA" evidence="4">
    <location>
        <begin position="385"/>
        <end position="492"/>
    </location>
</feature>
<dbReference type="InterPro" id="IPR002508">
    <property type="entry name" value="MurNAc-LAA_cat"/>
</dbReference>
<sequence length="498" mass="52976">MKKLVFGLLLVLFLWAIPGHMEAAGSGTHINLDGQEVKLTQDTQVQTVQDTIMVPLRVIVEQLGYDVNWDSKTSSVTIEQAGNTLKLTVNKKSATVNGQKVTLRTAPLLKGNTTYVPLRFVSEQTGVKVVWDESSKTAFLTSVTQTGESGGKGTTTNSGNTSGGDTEGNVVIPPVAGGNGSGTSTGTGTSVSSKLASIGGISFSDNRLVIAVDGKTTPKTSILTNPNRIVVDIPNTKFSDLFLASQALDIAGQGILPVIGYPDLSQVRFSLFNSSPSTVRIVLDLNYSKNFELTNAGDGLIVVDLNKDSSTTPVVPPGGNGKKLVVLDAGHGGKDSGAISITGRYEKNFNLAVILKVADLLKKQSDIDFVLTRSDDSFPSLQDRAKIANDLHADVFISVHGNSGSPAATGSETYYTRSDSAPLANIMHKYLTKATGLPDRRVNSKSLHVTRETKMPAVLLEVGYLSNKRDEGLMYDDAFQQRVAEGIVAGIKEYLGIR</sequence>
<accession>A0ABS4JD58</accession>
<comment type="caution">
    <text evidence="5">The sequence shown here is derived from an EMBL/GenBank/DDBJ whole genome shotgun (WGS) entry which is preliminary data.</text>
</comment>
<dbReference type="GO" id="GO:0008745">
    <property type="term" value="F:N-acetylmuramoyl-L-alanine amidase activity"/>
    <property type="evidence" value="ECO:0007669"/>
    <property type="project" value="UniProtKB-EC"/>
</dbReference>
<dbReference type="InterPro" id="IPR036582">
    <property type="entry name" value="Mao_N_sf"/>
</dbReference>
<keyword evidence="3" id="KW-0732">Signal</keyword>
<dbReference type="InterPro" id="IPR012854">
    <property type="entry name" value="Cu_amine_oxidase-like_N"/>
</dbReference>
<dbReference type="PANTHER" id="PTHR30404:SF0">
    <property type="entry name" value="N-ACETYLMURAMOYL-L-ALANINE AMIDASE AMIC"/>
    <property type="match status" value="1"/>
</dbReference>
<dbReference type="Pfam" id="PF07833">
    <property type="entry name" value="Cu_amine_oxidN1"/>
    <property type="match status" value="1"/>
</dbReference>
<dbReference type="Gene3D" id="3.40.630.40">
    <property type="entry name" value="Zn-dependent exopeptidases"/>
    <property type="match status" value="1"/>
</dbReference>
<keyword evidence="6" id="KW-1185">Reference proteome</keyword>
<evidence type="ECO:0000256" key="2">
    <source>
        <dbReference type="SAM" id="MobiDB-lite"/>
    </source>
</evidence>
<name>A0ABS4JD58_9BACL</name>
<dbReference type="Pfam" id="PF11741">
    <property type="entry name" value="AMIN"/>
    <property type="match status" value="1"/>
</dbReference>
<dbReference type="EC" id="3.5.1.28" evidence="5"/>
<feature type="signal peptide" evidence="3">
    <location>
        <begin position="1"/>
        <end position="23"/>
    </location>
</feature>
<dbReference type="Gene3D" id="2.60.40.3500">
    <property type="match status" value="1"/>
</dbReference>
<feature type="chain" id="PRO_5046858195" evidence="3">
    <location>
        <begin position="24"/>
        <end position="498"/>
    </location>
</feature>
<dbReference type="InterPro" id="IPR021731">
    <property type="entry name" value="AMIN_dom"/>
</dbReference>
<dbReference type="CDD" id="cd02696">
    <property type="entry name" value="MurNAc-LAA"/>
    <property type="match status" value="1"/>
</dbReference>
<dbReference type="EMBL" id="JAGGLD010000001">
    <property type="protein sequence ID" value="MBP1999605.1"/>
    <property type="molecule type" value="Genomic_DNA"/>
</dbReference>
<keyword evidence="1 5" id="KW-0378">Hydrolase</keyword>
<dbReference type="Gene3D" id="3.30.457.10">
    <property type="entry name" value="Copper amine oxidase-like, N-terminal domain"/>
    <property type="match status" value="1"/>
</dbReference>
<dbReference type="Pfam" id="PF01520">
    <property type="entry name" value="Amidase_3"/>
    <property type="match status" value="1"/>
</dbReference>
<evidence type="ECO:0000259" key="4">
    <source>
        <dbReference type="SMART" id="SM00646"/>
    </source>
</evidence>
<proteinExistence type="predicted"/>
<dbReference type="SUPFAM" id="SSF53187">
    <property type="entry name" value="Zn-dependent exopeptidases"/>
    <property type="match status" value="1"/>
</dbReference>
<protein>
    <submittedName>
        <fullName evidence="5">N-acetylmuramoyl-L-alanine amidase</fullName>
        <ecNumber evidence="5">3.5.1.28</ecNumber>
    </submittedName>
</protein>
<evidence type="ECO:0000313" key="6">
    <source>
        <dbReference type="Proteomes" id="UP001519288"/>
    </source>
</evidence>
<evidence type="ECO:0000256" key="1">
    <source>
        <dbReference type="ARBA" id="ARBA00022801"/>
    </source>
</evidence>
<organism evidence="5 6">
    <name type="scientific">Paenibacillus shirakamiensis</name>
    <dbReference type="NCBI Taxonomy" id="1265935"/>
    <lineage>
        <taxon>Bacteria</taxon>
        <taxon>Bacillati</taxon>
        <taxon>Bacillota</taxon>
        <taxon>Bacilli</taxon>
        <taxon>Bacillales</taxon>
        <taxon>Paenibacillaceae</taxon>
        <taxon>Paenibacillus</taxon>
    </lineage>
</organism>
<feature type="region of interest" description="Disordered" evidence="2">
    <location>
        <begin position="142"/>
        <end position="168"/>
    </location>
</feature>
<evidence type="ECO:0000313" key="5">
    <source>
        <dbReference type="EMBL" id="MBP1999605.1"/>
    </source>
</evidence>
<dbReference type="Proteomes" id="UP001519288">
    <property type="component" value="Unassembled WGS sequence"/>
</dbReference>
<dbReference type="InterPro" id="IPR050695">
    <property type="entry name" value="N-acetylmuramoyl_amidase_3"/>
</dbReference>